<evidence type="ECO:0000256" key="2">
    <source>
        <dbReference type="ARBA" id="ARBA00004123"/>
    </source>
</evidence>
<dbReference type="GO" id="GO:0016887">
    <property type="term" value="F:ATP hydrolysis activity"/>
    <property type="evidence" value="ECO:0007669"/>
    <property type="project" value="InterPro"/>
</dbReference>
<dbReference type="Gene3D" id="2.40.50.140">
    <property type="entry name" value="Nucleic acid-binding proteins"/>
    <property type="match status" value="1"/>
</dbReference>
<name>D7KPV2_ARALL</name>
<reference evidence="23" key="1">
    <citation type="journal article" date="2011" name="Nat. Genet.">
        <title>The Arabidopsis lyrata genome sequence and the basis of rapid genome size change.</title>
        <authorList>
            <person name="Hu T.T."/>
            <person name="Pattyn P."/>
            <person name="Bakker E.G."/>
            <person name="Cao J."/>
            <person name="Cheng J.-F."/>
            <person name="Clark R.M."/>
            <person name="Fahlgren N."/>
            <person name="Fawcett J.A."/>
            <person name="Grimwood J."/>
            <person name="Gundlach H."/>
            <person name="Haberer G."/>
            <person name="Hollister J.D."/>
            <person name="Ossowski S."/>
            <person name="Ottilar R.P."/>
            <person name="Salamov A.A."/>
            <person name="Schneeberger K."/>
            <person name="Spannagl M."/>
            <person name="Wang X."/>
            <person name="Yang L."/>
            <person name="Nasrallah M.E."/>
            <person name="Bergelson J."/>
            <person name="Carrington J.C."/>
            <person name="Gaut B.S."/>
            <person name="Schmutz J."/>
            <person name="Mayer K.F.X."/>
            <person name="Van de Peer Y."/>
            <person name="Grigoriev I.V."/>
            <person name="Nordborg M."/>
            <person name="Weigel D."/>
            <person name="Guo Y.-L."/>
        </authorList>
    </citation>
    <scope>NUCLEOTIDE SEQUENCE [LARGE SCALE GENOMIC DNA]</scope>
    <source>
        <strain evidence="23">cv. MN47</strain>
    </source>
</reference>
<feature type="domain" description="RRM" evidence="21">
    <location>
        <begin position="241"/>
        <end position="319"/>
    </location>
</feature>
<sequence>MSVLIRTSLGDIVTDLYTDKAPKTCNNFLKLCRMKYYNGCLIHTVKDSIAETGDPTGTGSGGDSIYKFLEGDHARFFSEEICPELKHSKTGTVAMVSSGENLNASQFYITLCDDLDHLDGKHTVFGEVVEGFDVLTSLAKVSVDAKNRPCKNIRIEHTYILEDPFDDLPQLAELIPDTSPEGKPKEEVTDDGRLEYDWVPTDEELGPQELEEVINKNAAHSSAVLLETKEDIPEAVEDSSTLLYIWGLNPCTDADGLNTIFSRFGTVISVRVLRDRKTGESLGCALIQFENEVASKEARLVMDNCTIDDRRISVEIEDCFVESIKESDTNTGLSLPSQWDLIADKQMIVDEQPLHVATCTQIISPNTEDAKYVVDMEKIGKFVVGLGDKSSPTEIEVGMRVGVDRKKYQIQIPLPPKTDPRAIMMTVEEKPDITYCDIGGCARSRLRRLERYVVELPMLHPEKFVRLGIDPPKGVLCYGPPGTGKTLVARAVANRTGACFIRIIGSELVQKYIGEGARMVRELFQMARSKKACILFIDEIDAIGGARFDDGVGGDNEVQRTMLEIVNQLDGFDARGNIKVLMATNRPDILDPALLRPGRLDRKIEFCLPDLEGRTQIFKIHTRTMSCERDIRFELLAGLCPNSTGADIRSVCIEAGMYAIGARRKAVSEKDFLDAVNKVVKGYQKFSATPKYMAYYI</sequence>
<dbReference type="InterPro" id="IPR041569">
    <property type="entry name" value="AAA_lid_3"/>
</dbReference>
<dbReference type="GO" id="GO:0005524">
    <property type="term" value="F:ATP binding"/>
    <property type="evidence" value="ECO:0007669"/>
    <property type="project" value="UniProtKB-KW"/>
</dbReference>
<evidence type="ECO:0000256" key="12">
    <source>
        <dbReference type="ARBA" id="ARBA00022942"/>
    </source>
</evidence>
<dbReference type="Pfam" id="PF21236">
    <property type="entry name" value="OB_PRS7"/>
    <property type="match status" value="1"/>
</dbReference>
<evidence type="ECO:0000313" key="23">
    <source>
        <dbReference type="Proteomes" id="UP000008694"/>
    </source>
</evidence>
<dbReference type="PRINTS" id="PR00153">
    <property type="entry name" value="CSAPPISMRASE"/>
</dbReference>
<dbReference type="InterPro" id="IPR002130">
    <property type="entry name" value="Cyclophilin-type_PPIase_dom"/>
</dbReference>
<dbReference type="CDD" id="cd19502">
    <property type="entry name" value="RecA-like_PAN_like"/>
    <property type="match status" value="1"/>
</dbReference>
<dbReference type="InterPro" id="IPR048723">
    <property type="entry name" value="OB_PRS7"/>
</dbReference>
<keyword evidence="14" id="KW-0413">Isomerase</keyword>
<dbReference type="SMART" id="SM00360">
    <property type="entry name" value="RRM"/>
    <property type="match status" value="1"/>
</dbReference>
<keyword evidence="6" id="KW-0963">Cytoplasm</keyword>
<dbReference type="Gene3D" id="3.30.70.330">
    <property type="match status" value="1"/>
</dbReference>
<evidence type="ECO:0000256" key="1">
    <source>
        <dbReference type="ARBA" id="ARBA00000971"/>
    </source>
</evidence>
<evidence type="ECO:0000256" key="17">
    <source>
        <dbReference type="ARBA" id="ARBA00061931"/>
    </source>
</evidence>
<evidence type="ECO:0000256" key="18">
    <source>
        <dbReference type="PROSITE-ProRule" id="PRU00176"/>
    </source>
</evidence>
<dbReference type="EMBL" id="GL348713">
    <property type="protein sequence ID" value="EFH67583.1"/>
    <property type="molecule type" value="Genomic_DNA"/>
</dbReference>
<dbReference type="SUPFAM" id="SSF50891">
    <property type="entry name" value="Cyclophilin-like"/>
    <property type="match status" value="1"/>
</dbReference>
<evidence type="ECO:0000256" key="13">
    <source>
        <dbReference type="ARBA" id="ARBA00023110"/>
    </source>
</evidence>
<dbReference type="GO" id="GO:0003755">
    <property type="term" value="F:peptidyl-prolyl cis-trans isomerase activity"/>
    <property type="evidence" value="ECO:0007669"/>
    <property type="project" value="UniProtKB-KW"/>
</dbReference>
<evidence type="ECO:0000256" key="7">
    <source>
        <dbReference type="ARBA" id="ARBA00022499"/>
    </source>
</evidence>
<dbReference type="Gene3D" id="1.10.8.60">
    <property type="match status" value="1"/>
</dbReference>
<evidence type="ECO:0000256" key="11">
    <source>
        <dbReference type="ARBA" id="ARBA00022884"/>
    </source>
</evidence>
<comment type="subunit">
    <text evidence="17">Component of the 19S regulatory particle (RP/PA700) base subcomplex of the 26S proteasome. The 26S proteasome is composed of a core protease (CP), known as the 20S proteasome, capped at one or both ends by the 19S regulatory particle (RP/PA700). The RP/PA700 complex is composed of at least 17 different subunits in two subcomplexes, the base and the lid, which form the portions proximal and distal to the 20S proteolytic core, respectively.</text>
</comment>
<dbReference type="Gramene" id="fgenesh1_pg.C_scaffold_1003395">
    <property type="protein sequence ID" value="fgenesh1_pg.C_scaffold_1003395"/>
    <property type="gene ID" value="fgenesh1_pg.C_scaffold_1003395"/>
</dbReference>
<evidence type="ECO:0000259" key="20">
    <source>
        <dbReference type="PROSITE" id="PS50072"/>
    </source>
</evidence>
<dbReference type="eggNOG" id="KOG0883">
    <property type="taxonomic scope" value="Eukaryota"/>
</dbReference>
<evidence type="ECO:0000256" key="4">
    <source>
        <dbReference type="ARBA" id="ARBA00006914"/>
    </source>
</evidence>
<dbReference type="InterPro" id="IPR035538">
    <property type="entry name" value="Cyclophilin_PPIL4"/>
</dbReference>
<evidence type="ECO:0000256" key="5">
    <source>
        <dbReference type="ARBA" id="ARBA00013194"/>
    </source>
</evidence>
<evidence type="ECO:0000256" key="8">
    <source>
        <dbReference type="ARBA" id="ARBA00022741"/>
    </source>
</evidence>
<keyword evidence="12" id="KW-0647">Proteasome</keyword>
<dbReference type="CDD" id="cd01921">
    <property type="entry name" value="cyclophilin_RRM"/>
    <property type="match status" value="1"/>
</dbReference>
<evidence type="ECO:0000256" key="14">
    <source>
        <dbReference type="ARBA" id="ARBA00023235"/>
    </source>
</evidence>
<dbReference type="GO" id="GO:0003723">
    <property type="term" value="F:RNA binding"/>
    <property type="evidence" value="ECO:0007669"/>
    <property type="project" value="UniProtKB-UniRule"/>
</dbReference>
<evidence type="ECO:0000256" key="16">
    <source>
        <dbReference type="ARBA" id="ARBA00024661"/>
    </source>
</evidence>
<comment type="subcellular location">
    <subcellularLocation>
        <location evidence="3">Cytoplasm</location>
    </subcellularLocation>
    <subcellularLocation>
        <location evidence="2">Nucleus</location>
    </subcellularLocation>
</comment>
<evidence type="ECO:0000256" key="10">
    <source>
        <dbReference type="ARBA" id="ARBA00022843"/>
    </source>
</evidence>
<dbReference type="GO" id="GO:0005634">
    <property type="term" value="C:nucleus"/>
    <property type="evidence" value="ECO:0007669"/>
    <property type="project" value="UniProtKB-SubCell"/>
</dbReference>
<dbReference type="SMART" id="SM00382">
    <property type="entry name" value="AAA"/>
    <property type="match status" value="1"/>
</dbReference>
<accession>D7KPV2</accession>
<dbReference type="FunFam" id="1.10.8.60:FF:000005">
    <property type="entry name" value="26S protease regulatory subunit 7"/>
    <property type="match status" value="1"/>
</dbReference>
<dbReference type="FunFam" id="2.40.100.10:FF:000015">
    <property type="entry name" value="Peptidyl-prolyl cis-trans isomerase"/>
    <property type="match status" value="1"/>
</dbReference>
<dbReference type="InterPro" id="IPR012340">
    <property type="entry name" value="NA-bd_OB-fold"/>
</dbReference>
<dbReference type="Proteomes" id="UP000008694">
    <property type="component" value="Unassembled WGS sequence"/>
</dbReference>
<dbReference type="PROSITE" id="PS00674">
    <property type="entry name" value="AAA"/>
    <property type="match status" value="1"/>
</dbReference>
<dbReference type="SUPFAM" id="SSF54928">
    <property type="entry name" value="RNA-binding domain, RBD"/>
    <property type="match status" value="1"/>
</dbReference>
<protein>
    <recommendedName>
        <fullName evidence="5">peptidylprolyl isomerase</fullName>
        <ecNumber evidence="5">5.2.1.8</ecNumber>
    </recommendedName>
</protein>
<evidence type="ECO:0000259" key="21">
    <source>
        <dbReference type="PROSITE" id="PS50102"/>
    </source>
</evidence>
<dbReference type="AlphaFoldDB" id="D7KPV2"/>
<keyword evidence="23" id="KW-1185">Reference proteome</keyword>
<proteinExistence type="inferred from homology"/>
<keyword evidence="10" id="KW-0832">Ubl conjugation</keyword>
<dbReference type="Pfam" id="PF00004">
    <property type="entry name" value="AAA"/>
    <property type="match status" value="1"/>
</dbReference>
<keyword evidence="7" id="KW-1017">Isopeptide bond</keyword>
<dbReference type="GO" id="GO:0005737">
    <property type="term" value="C:cytoplasm"/>
    <property type="evidence" value="ECO:0007669"/>
    <property type="project" value="UniProtKB-SubCell"/>
</dbReference>
<evidence type="ECO:0000256" key="15">
    <source>
        <dbReference type="ARBA" id="ARBA00023242"/>
    </source>
</evidence>
<dbReference type="InterPro" id="IPR050221">
    <property type="entry name" value="26S_Proteasome_ATPase"/>
</dbReference>
<gene>
    <name evidence="22" type="ORF">ARALYDRAFT_336830</name>
</gene>
<dbReference type="HOGENOM" id="CLU_000688_6_4_1"/>
<dbReference type="InterPro" id="IPR003959">
    <property type="entry name" value="ATPase_AAA_core"/>
</dbReference>
<comment type="similarity">
    <text evidence="4 19">Belongs to the AAA ATPase family.</text>
</comment>
<dbReference type="InterPro" id="IPR029000">
    <property type="entry name" value="Cyclophilin-like_dom_sf"/>
</dbReference>
<dbReference type="InterPro" id="IPR012677">
    <property type="entry name" value="Nucleotide-bd_a/b_plait_sf"/>
</dbReference>
<organism evidence="23">
    <name type="scientific">Arabidopsis lyrata subsp. lyrata</name>
    <name type="common">Lyre-leaved rock-cress</name>
    <dbReference type="NCBI Taxonomy" id="81972"/>
    <lineage>
        <taxon>Eukaryota</taxon>
        <taxon>Viridiplantae</taxon>
        <taxon>Streptophyta</taxon>
        <taxon>Embryophyta</taxon>
        <taxon>Tracheophyta</taxon>
        <taxon>Spermatophyta</taxon>
        <taxon>Magnoliopsida</taxon>
        <taxon>eudicotyledons</taxon>
        <taxon>Gunneridae</taxon>
        <taxon>Pentapetalae</taxon>
        <taxon>rosids</taxon>
        <taxon>malvids</taxon>
        <taxon>Brassicales</taxon>
        <taxon>Brassicaceae</taxon>
        <taxon>Camelineae</taxon>
        <taxon>Arabidopsis</taxon>
    </lineage>
</organism>
<dbReference type="PANTHER" id="PTHR23073">
    <property type="entry name" value="26S PROTEASOME REGULATORY SUBUNIT"/>
    <property type="match status" value="1"/>
</dbReference>
<keyword evidence="9 19" id="KW-0067">ATP-binding</keyword>
<keyword evidence="13" id="KW-0697">Rotamase</keyword>
<dbReference type="InterPro" id="IPR035979">
    <property type="entry name" value="RBD_domain_sf"/>
</dbReference>
<dbReference type="GO" id="GO:0000502">
    <property type="term" value="C:proteasome complex"/>
    <property type="evidence" value="ECO:0007669"/>
    <property type="project" value="UniProtKB-KW"/>
</dbReference>
<dbReference type="Gene3D" id="3.40.50.300">
    <property type="entry name" value="P-loop containing nucleotide triphosphate hydrolases"/>
    <property type="match status" value="1"/>
</dbReference>
<dbReference type="InterPro" id="IPR027417">
    <property type="entry name" value="P-loop_NTPase"/>
</dbReference>
<dbReference type="EC" id="5.2.1.8" evidence="5"/>
<evidence type="ECO:0000256" key="6">
    <source>
        <dbReference type="ARBA" id="ARBA00022490"/>
    </source>
</evidence>
<dbReference type="InterPro" id="IPR000504">
    <property type="entry name" value="RRM_dom"/>
</dbReference>
<dbReference type="Pfam" id="PF17862">
    <property type="entry name" value="AAA_lid_3"/>
    <property type="match status" value="1"/>
</dbReference>
<keyword evidence="15" id="KW-0539">Nucleus</keyword>
<evidence type="ECO:0000256" key="3">
    <source>
        <dbReference type="ARBA" id="ARBA00004496"/>
    </source>
</evidence>
<dbReference type="InterPro" id="IPR003960">
    <property type="entry name" value="ATPase_AAA_CS"/>
</dbReference>
<dbReference type="SUPFAM" id="SSF52540">
    <property type="entry name" value="P-loop containing nucleoside triphosphate hydrolases"/>
    <property type="match status" value="1"/>
</dbReference>
<keyword evidence="11 18" id="KW-0694">RNA-binding</keyword>
<feature type="domain" description="PPIase cyclophilin-type" evidence="20">
    <location>
        <begin position="7"/>
        <end position="160"/>
    </location>
</feature>
<dbReference type="InterPro" id="IPR003593">
    <property type="entry name" value="AAA+_ATPase"/>
</dbReference>
<keyword evidence="8 19" id="KW-0547">Nucleotide-binding</keyword>
<evidence type="ECO:0000256" key="19">
    <source>
        <dbReference type="RuleBase" id="RU003651"/>
    </source>
</evidence>
<dbReference type="Gene3D" id="2.40.100.10">
    <property type="entry name" value="Cyclophilin-like"/>
    <property type="match status" value="1"/>
</dbReference>
<evidence type="ECO:0000256" key="9">
    <source>
        <dbReference type="ARBA" id="ARBA00022840"/>
    </source>
</evidence>
<evidence type="ECO:0000313" key="22">
    <source>
        <dbReference type="EMBL" id="EFH67583.1"/>
    </source>
</evidence>
<comment type="catalytic activity">
    <reaction evidence="1">
        <text>[protein]-peptidylproline (omega=180) = [protein]-peptidylproline (omega=0)</text>
        <dbReference type="Rhea" id="RHEA:16237"/>
        <dbReference type="Rhea" id="RHEA-COMP:10747"/>
        <dbReference type="Rhea" id="RHEA-COMP:10748"/>
        <dbReference type="ChEBI" id="CHEBI:83833"/>
        <dbReference type="ChEBI" id="CHEBI:83834"/>
        <dbReference type="EC" id="5.2.1.8"/>
    </reaction>
</comment>
<dbReference type="Pfam" id="PF00160">
    <property type="entry name" value="Pro_isomerase"/>
    <property type="match status" value="1"/>
</dbReference>
<dbReference type="FunFam" id="3.40.50.300:FF:000027">
    <property type="entry name" value="26S protease regulatory subunit 7"/>
    <property type="match status" value="1"/>
</dbReference>
<dbReference type="STRING" id="81972.D7KPV2"/>
<comment type="function">
    <text evidence="16">The 26S proteasome is involved in the ATP-dependent degradation of ubiquitinated proteins. The regulatory (or ATPase) complex confers ATP dependency and substrate specificity to the 26S complex.</text>
</comment>
<dbReference type="eggNOG" id="KOG0729">
    <property type="taxonomic scope" value="Eukaryota"/>
</dbReference>
<dbReference type="Pfam" id="PF00076">
    <property type="entry name" value="RRM_1"/>
    <property type="match status" value="1"/>
</dbReference>
<dbReference type="PROSITE" id="PS50102">
    <property type="entry name" value="RRM"/>
    <property type="match status" value="1"/>
</dbReference>
<dbReference type="PROSITE" id="PS50072">
    <property type="entry name" value="CSA_PPIASE_2"/>
    <property type="match status" value="1"/>
</dbReference>